<evidence type="ECO:0008006" key="4">
    <source>
        <dbReference type="Google" id="ProtNLM"/>
    </source>
</evidence>
<proteinExistence type="predicted"/>
<name>A0ABV0ZQM1_9TELE</name>
<comment type="caution">
    <text evidence="2">The sequence shown here is derived from an EMBL/GenBank/DDBJ whole genome shotgun (WGS) entry which is preliminary data.</text>
</comment>
<sequence>MLLLELTFCQSWILYYLGAALASPPVRERNLSTHLAYLEHRSAPAGSVQAHAADLYLFLPLADRSPPEDLTPDHSVCLVPETDKINCEITLLCLSSACGSSRP</sequence>
<accession>A0ABV0ZQM1</accession>
<reference evidence="2 3" key="1">
    <citation type="submission" date="2021-06" db="EMBL/GenBank/DDBJ databases">
        <authorList>
            <person name="Palmer J.M."/>
        </authorList>
    </citation>
    <scope>NUCLEOTIDE SEQUENCE [LARGE SCALE GENOMIC DNA]</scope>
    <source>
        <strain evidence="2 3">AS_MEX2019</strain>
        <tissue evidence="2">Muscle</tissue>
    </source>
</reference>
<keyword evidence="3" id="KW-1185">Reference proteome</keyword>
<gene>
    <name evidence="2" type="ORF">AMECASPLE_019879</name>
</gene>
<feature type="signal peptide" evidence="1">
    <location>
        <begin position="1"/>
        <end position="22"/>
    </location>
</feature>
<feature type="chain" id="PRO_5046670916" description="Secreted protein" evidence="1">
    <location>
        <begin position="23"/>
        <end position="103"/>
    </location>
</feature>
<evidence type="ECO:0000313" key="2">
    <source>
        <dbReference type="EMBL" id="MEQ2307593.1"/>
    </source>
</evidence>
<evidence type="ECO:0000256" key="1">
    <source>
        <dbReference type="SAM" id="SignalP"/>
    </source>
</evidence>
<dbReference type="EMBL" id="JAHRIP010067462">
    <property type="protein sequence ID" value="MEQ2307593.1"/>
    <property type="molecule type" value="Genomic_DNA"/>
</dbReference>
<evidence type="ECO:0000313" key="3">
    <source>
        <dbReference type="Proteomes" id="UP001469553"/>
    </source>
</evidence>
<protein>
    <recommendedName>
        <fullName evidence="4">Secreted protein</fullName>
    </recommendedName>
</protein>
<organism evidence="2 3">
    <name type="scientific">Ameca splendens</name>
    <dbReference type="NCBI Taxonomy" id="208324"/>
    <lineage>
        <taxon>Eukaryota</taxon>
        <taxon>Metazoa</taxon>
        <taxon>Chordata</taxon>
        <taxon>Craniata</taxon>
        <taxon>Vertebrata</taxon>
        <taxon>Euteleostomi</taxon>
        <taxon>Actinopterygii</taxon>
        <taxon>Neopterygii</taxon>
        <taxon>Teleostei</taxon>
        <taxon>Neoteleostei</taxon>
        <taxon>Acanthomorphata</taxon>
        <taxon>Ovalentaria</taxon>
        <taxon>Atherinomorphae</taxon>
        <taxon>Cyprinodontiformes</taxon>
        <taxon>Goodeidae</taxon>
        <taxon>Ameca</taxon>
    </lineage>
</organism>
<keyword evidence="1" id="KW-0732">Signal</keyword>
<dbReference type="Proteomes" id="UP001469553">
    <property type="component" value="Unassembled WGS sequence"/>
</dbReference>